<sequence length="89" mass="9408">MLEIAQNFEQMALRFDSIVLVGLGLAAVLLGLFVWLGGLGFRRPLLAVVGVVAGGICGYFITGRGILSVIVWAAVAAIIAIAFERTFIT</sequence>
<keyword evidence="1" id="KW-1133">Transmembrane helix</keyword>
<evidence type="ECO:0000256" key="1">
    <source>
        <dbReference type="SAM" id="Phobius"/>
    </source>
</evidence>
<protein>
    <submittedName>
        <fullName evidence="2">Uncharacterized protein</fullName>
    </submittedName>
</protein>
<feature type="transmembrane region" description="Helical" evidence="1">
    <location>
        <begin position="69"/>
        <end position="88"/>
    </location>
</feature>
<reference evidence="2" key="1">
    <citation type="journal article" date="2014" name="Front. Microbiol.">
        <title>High frequency of phylogenetically diverse reductive dehalogenase-homologous genes in deep subseafloor sedimentary metagenomes.</title>
        <authorList>
            <person name="Kawai M."/>
            <person name="Futagami T."/>
            <person name="Toyoda A."/>
            <person name="Takaki Y."/>
            <person name="Nishi S."/>
            <person name="Hori S."/>
            <person name="Arai W."/>
            <person name="Tsubouchi T."/>
            <person name="Morono Y."/>
            <person name="Uchiyama I."/>
            <person name="Ito T."/>
            <person name="Fujiyama A."/>
            <person name="Inagaki F."/>
            <person name="Takami H."/>
        </authorList>
    </citation>
    <scope>NUCLEOTIDE SEQUENCE</scope>
    <source>
        <strain evidence="2">Expedition CK06-06</strain>
    </source>
</reference>
<feature type="transmembrane region" description="Helical" evidence="1">
    <location>
        <begin position="45"/>
        <end position="63"/>
    </location>
</feature>
<evidence type="ECO:0000313" key="2">
    <source>
        <dbReference type="EMBL" id="GAG01190.1"/>
    </source>
</evidence>
<keyword evidence="1" id="KW-0472">Membrane</keyword>
<feature type="transmembrane region" description="Helical" evidence="1">
    <location>
        <begin position="18"/>
        <end position="38"/>
    </location>
</feature>
<keyword evidence="1" id="KW-0812">Transmembrane</keyword>
<gene>
    <name evidence="2" type="ORF">S01H1_37928</name>
</gene>
<dbReference type="AlphaFoldDB" id="X0U6J0"/>
<proteinExistence type="predicted"/>
<comment type="caution">
    <text evidence="2">The sequence shown here is derived from an EMBL/GenBank/DDBJ whole genome shotgun (WGS) entry which is preliminary data.</text>
</comment>
<feature type="non-terminal residue" evidence="2">
    <location>
        <position position="89"/>
    </location>
</feature>
<organism evidence="2">
    <name type="scientific">marine sediment metagenome</name>
    <dbReference type="NCBI Taxonomy" id="412755"/>
    <lineage>
        <taxon>unclassified sequences</taxon>
        <taxon>metagenomes</taxon>
        <taxon>ecological metagenomes</taxon>
    </lineage>
</organism>
<dbReference type="EMBL" id="BARS01023839">
    <property type="protein sequence ID" value="GAG01190.1"/>
    <property type="molecule type" value="Genomic_DNA"/>
</dbReference>
<accession>X0U6J0</accession>
<name>X0U6J0_9ZZZZ</name>